<evidence type="ECO:0000313" key="3">
    <source>
        <dbReference type="Proteomes" id="UP000218334"/>
    </source>
</evidence>
<gene>
    <name evidence="2" type="ORF">ARMSODRAFT_983267</name>
</gene>
<keyword evidence="3" id="KW-1185">Reference proteome</keyword>
<protein>
    <submittedName>
        <fullName evidence="2">Uncharacterized protein</fullName>
    </submittedName>
</protein>
<feature type="region of interest" description="Disordered" evidence="1">
    <location>
        <begin position="121"/>
        <end position="151"/>
    </location>
</feature>
<sequence length="801" mass="89761">MTDVISALFSLNEAEMDRMAAFVQSYFNARSLGGAHLEGELARILQHWEDHFPHLFLTLTDFRKCEEDVAYVRRKKLEKIEAYLLRTGFLTGGEVPRDPLEQGHQALRELTDLVDKLVASGTADNPSDVDPNLTPVMPPARHQSNRQAWTRSRARAIRSRAKPDTPFSHKHLRFTITREPPMTRARAKAHLALTTASAPPAVTTAGMTAPTVDVADENVLRAWVSGMKPVRTPLRTYRRRSAASATSRGAAADSPLASTSTQTLDDSPTPMRTLDGPSASGVGSVQRLPFLHTKLIHRMHRLYSGFGENSSELTFRGDDDTQRRLCTTWHNLQVICTQVDVEGGRRQILWLLIARAAFRVLGEQVRLLWLVRSGQLYTSRRHEALSSQLDSHLSMIHGTLVYKRDVAGHLRKNFRYLEHRMLVYKHDVAAHRGISSVWASRRLQENCIQTDITACLQANLGRLSEIPLMERSRCPPMLVNAPVHDYEHTRCANCHGTLDFRTTAWLALPLISSRPLPFGLVWVLACGHLLDSACAYHLLCVSQRRRLVPYTPADPPRMVPVSKTWKCPDITCQHTYRSIYSLGSRGFTIDPGSPHVLLPFPWGFQKPGRQWGPVTRTPLTTLEMGGKHLGHLLDLYDRIYTRRSTQPLAVTWESVRNITSLRTTEFTDIEDFTDRESESASTDSESDEEVIAWSHDEDGWAVSTPSSYVHSARVVASATADLGAGSEDQVYHELLEGNHSPVASDHLPSQSQVVGPSQPVLGITFEQWLVTKDDQFPAIVSEPSQRNFDDPSLSPWGISFD</sequence>
<evidence type="ECO:0000256" key="1">
    <source>
        <dbReference type="SAM" id="MobiDB-lite"/>
    </source>
</evidence>
<organism evidence="2 3">
    <name type="scientific">Armillaria solidipes</name>
    <dbReference type="NCBI Taxonomy" id="1076256"/>
    <lineage>
        <taxon>Eukaryota</taxon>
        <taxon>Fungi</taxon>
        <taxon>Dikarya</taxon>
        <taxon>Basidiomycota</taxon>
        <taxon>Agaricomycotina</taxon>
        <taxon>Agaricomycetes</taxon>
        <taxon>Agaricomycetidae</taxon>
        <taxon>Agaricales</taxon>
        <taxon>Marasmiineae</taxon>
        <taxon>Physalacriaceae</taxon>
        <taxon>Armillaria</taxon>
    </lineage>
</organism>
<reference evidence="3" key="1">
    <citation type="journal article" date="2017" name="Nat. Ecol. Evol.">
        <title>Genome expansion and lineage-specific genetic innovations in the forest pathogenic fungi Armillaria.</title>
        <authorList>
            <person name="Sipos G."/>
            <person name="Prasanna A.N."/>
            <person name="Walter M.C."/>
            <person name="O'Connor E."/>
            <person name="Balint B."/>
            <person name="Krizsan K."/>
            <person name="Kiss B."/>
            <person name="Hess J."/>
            <person name="Varga T."/>
            <person name="Slot J."/>
            <person name="Riley R."/>
            <person name="Boka B."/>
            <person name="Rigling D."/>
            <person name="Barry K."/>
            <person name="Lee J."/>
            <person name="Mihaltcheva S."/>
            <person name="LaButti K."/>
            <person name="Lipzen A."/>
            <person name="Waldron R."/>
            <person name="Moloney N.M."/>
            <person name="Sperisen C."/>
            <person name="Kredics L."/>
            <person name="Vagvoelgyi C."/>
            <person name="Patrignani A."/>
            <person name="Fitzpatrick D."/>
            <person name="Nagy I."/>
            <person name="Doyle S."/>
            <person name="Anderson J.B."/>
            <person name="Grigoriev I.V."/>
            <person name="Gueldener U."/>
            <person name="Muensterkoetter M."/>
            <person name="Nagy L.G."/>
        </authorList>
    </citation>
    <scope>NUCLEOTIDE SEQUENCE [LARGE SCALE GENOMIC DNA]</scope>
    <source>
        <strain evidence="3">28-4</strain>
    </source>
</reference>
<feature type="compositionally biased region" description="Low complexity" evidence="1">
    <location>
        <begin position="242"/>
        <end position="254"/>
    </location>
</feature>
<proteinExistence type="predicted"/>
<dbReference type="EMBL" id="KZ293511">
    <property type="protein sequence ID" value="PBK59174.1"/>
    <property type="molecule type" value="Genomic_DNA"/>
</dbReference>
<feature type="compositionally biased region" description="Polar residues" evidence="1">
    <location>
        <begin position="256"/>
        <end position="266"/>
    </location>
</feature>
<feature type="region of interest" description="Disordered" evidence="1">
    <location>
        <begin position="782"/>
        <end position="801"/>
    </location>
</feature>
<feature type="region of interest" description="Disordered" evidence="1">
    <location>
        <begin position="236"/>
        <end position="280"/>
    </location>
</feature>
<name>A0A2H3AR01_9AGAR</name>
<evidence type="ECO:0000313" key="2">
    <source>
        <dbReference type="EMBL" id="PBK59174.1"/>
    </source>
</evidence>
<dbReference type="Proteomes" id="UP000218334">
    <property type="component" value="Unassembled WGS sequence"/>
</dbReference>
<accession>A0A2H3AR01</accession>
<dbReference type="AlphaFoldDB" id="A0A2H3AR01"/>